<organism evidence="1 2">
    <name type="scientific">Stegodyphus mimosarum</name>
    <name type="common">African social velvet spider</name>
    <dbReference type="NCBI Taxonomy" id="407821"/>
    <lineage>
        <taxon>Eukaryota</taxon>
        <taxon>Metazoa</taxon>
        <taxon>Ecdysozoa</taxon>
        <taxon>Arthropoda</taxon>
        <taxon>Chelicerata</taxon>
        <taxon>Arachnida</taxon>
        <taxon>Araneae</taxon>
        <taxon>Araneomorphae</taxon>
        <taxon>Entelegynae</taxon>
        <taxon>Eresoidea</taxon>
        <taxon>Eresidae</taxon>
        <taxon>Stegodyphus</taxon>
    </lineage>
</organism>
<dbReference type="AlphaFoldDB" id="A0A087UC84"/>
<protein>
    <submittedName>
        <fullName evidence="1">Uncharacterized protein</fullName>
    </submittedName>
</protein>
<proteinExistence type="predicted"/>
<dbReference type="EMBL" id="KK119175">
    <property type="protein sequence ID" value="KFM74973.1"/>
    <property type="molecule type" value="Genomic_DNA"/>
</dbReference>
<evidence type="ECO:0000313" key="1">
    <source>
        <dbReference type="EMBL" id="KFM74973.1"/>
    </source>
</evidence>
<accession>A0A087UC84</accession>
<dbReference type="OrthoDB" id="6765836at2759"/>
<name>A0A087UC84_STEMI</name>
<evidence type="ECO:0000313" key="2">
    <source>
        <dbReference type="Proteomes" id="UP000054359"/>
    </source>
</evidence>
<dbReference type="Proteomes" id="UP000054359">
    <property type="component" value="Unassembled WGS sequence"/>
</dbReference>
<keyword evidence="2" id="KW-1185">Reference proteome</keyword>
<sequence length="47" mass="5086">MNIPFYDTEDSSGPVDLLIGADVDGRLLTERKRVLSSGTVAIETYLG</sequence>
<reference evidence="1 2" key="1">
    <citation type="submission" date="2013-11" db="EMBL/GenBank/DDBJ databases">
        <title>Genome sequencing of Stegodyphus mimosarum.</title>
        <authorList>
            <person name="Bechsgaard J."/>
        </authorList>
    </citation>
    <scope>NUCLEOTIDE SEQUENCE [LARGE SCALE GENOMIC DNA]</scope>
</reference>
<gene>
    <name evidence="1" type="ORF">X975_20034</name>
</gene>
<feature type="non-terminal residue" evidence="1">
    <location>
        <position position="47"/>
    </location>
</feature>